<feature type="region of interest" description="Disordered" evidence="1">
    <location>
        <begin position="127"/>
        <end position="361"/>
    </location>
</feature>
<dbReference type="PANTHER" id="PTHR42059">
    <property type="entry name" value="TNT DOMAIN-CONTAINING PROTEIN"/>
    <property type="match status" value="1"/>
</dbReference>
<dbReference type="Proteomes" id="UP000323454">
    <property type="component" value="Unassembled WGS sequence"/>
</dbReference>
<dbReference type="InterPro" id="IPR053024">
    <property type="entry name" value="Fungal_surface_NADase"/>
</dbReference>
<organism evidence="3 4">
    <name type="scientific">Solihabitans fulvus</name>
    <dbReference type="NCBI Taxonomy" id="1892852"/>
    <lineage>
        <taxon>Bacteria</taxon>
        <taxon>Bacillati</taxon>
        <taxon>Actinomycetota</taxon>
        <taxon>Actinomycetes</taxon>
        <taxon>Pseudonocardiales</taxon>
        <taxon>Pseudonocardiaceae</taxon>
        <taxon>Solihabitans</taxon>
    </lineage>
</organism>
<dbReference type="Pfam" id="PF14021">
    <property type="entry name" value="TNT"/>
    <property type="match status" value="1"/>
</dbReference>
<feature type="compositionally biased region" description="Low complexity" evidence="1">
    <location>
        <begin position="278"/>
        <end position="310"/>
    </location>
</feature>
<name>A0A5B2WKI3_9PSEU</name>
<comment type="caution">
    <text evidence="3">The sequence shown here is derived from an EMBL/GenBank/DDBJ whole genome shotgun (WGS) entry which is preliminary data.</text>
</comment>
<dbReference type="InterPro" id="IPR025331">
    <property type="entry name" value="TNT"/>
</dbReference>
<feature type="compositionally biased region" description="Gly residues" evidence="1">
    <location>
        <begin position="127"/>
        <end position="138"/>
    </location>
</feature>
<dbReference type="GO" id="GO:0050135">
    <property type="term" value="F:NADP+ nucleosidase activity"/>
    <property type="evidence" value="ECO:0007669"/>
    <property type="project" value="InterPro"/>
</dbReference>
<reference evidence="3 4" key="2">
    <citation type="submission" date="2019-09" db="EMBL/GenBank/DDBJ databases">
        <authorList>
            <person name="Jin C."/>
        </authorList>
    </citation>
    <scope>NUCLEOTIDE SEQUENCE [LARGE SCALE GENOMIC DNA]</scope>
    <source>
        <strain evidence="3 4">AN110305</strain>
    </source>
</reference>
<evidence type="ECO:0000256" key="1">
    <source>
        <dbReference type="SAM" id="MobiDB-lite"/>
    </source>
</evidence>
<feature type="compositionally biased region" description="Polar residues" evidence="1">
    <location>
        <begin position="1"/>
        <end position="14"/>
    </location>
</feature>
<feature type="region of interest" description="Disordered" evidence="1">
    <location>
        <begin position="89"/>
        <end position="109"/>
    </location>
</feature>
<evidence type="ECO:0000313" key="3">
    <source>
        <dbReference type="EMBL" id="KAA2251270.1"/>
    </source>
</evidence>
<gene>
    <name evidence="3" type="ORF">F0L68_38180</name>
</gene>
<keyword evidence="4" id="KW-1185">Reference proteome</keyword>
<sequence>MDNVVGQSQGSTDQPPAGPPSQHGGWHGGGDPETHTGPIAIGQPAAAPAWPAQVPDPGGHVQDIVHASSAAGVLDAPPIARPLLDSAASSAGWGGAQQPSAGSSAFSSGSPGFGGGSFGGAGFGGPGISGPGIGGPGISAGAPASPAPSALGGSQFAPPQPVAQQPSTQQPTNAAPQPTGAKAGQQVGSTPQTGDARAGQSGATQQPAGARGGQAGSAAQSTDPRTGTPRPGDTRTGQPGAAPQPGDSRAAKPGGTPQPAGSQIGQPGAAQQPIDPRTGQPTGTPQPAGPQAGQPGAAPQPAGSQTGQPGDAPQPDEPQTGPLTIAGGPGAGPAVSAGQHPLGQGAVSSVQPTSDAPLYPVAQHQPRPAVHEPEPIALFLVHLFPIGHLPVPTSRPARQLPPPPVELDYAAGLRYPPQDHPESGLVHDKDALLAARSGQFTPPPSPGLRADAPEVVALAEGYDSLAGEHERDWDRRFLVRAADQESGSPAEYAWPPGELFPEGGCEAGEPVVLAAETVLDRFGTPEGRVLADTGTPFGRRSLPPALLDAGYRSYRVLRPLPVWRTLSTDWFGQSGGGVRYRATYPVADLVGLGYLEEVR</sequence>
<reference evidence="3 4" key="1">
    <citation type="submission" date="2019-09" db="EMBL/GenBank/DDBJ databases">
        <title>Goodfellowia gen. nov., a new genus of the Pseudonocardineae related to Actinoalloteichus, containing Goodfellowia coeruleoviolacea gen. nov., comb. nov. gen. nov., comb. nov.</title>
        <authorList>
            <person name="Labeda D."/>
        </authorList>
    </citation>
    <scope>NUCLEOTIDE SEQUENCE [LARGE SCALE GENOMIC DNA]</scope>
    <source>
        <strain evidence="3 4">AN110305</strain>
    </source>
</reference>
<feature type="compositionally biased region" description="Low complexity" evidence="1">
    <location>
        <begin position="139"/>
        <end position="172"/>
    </location>
</feature>
<feature type="region of interest" description="Disordered" evidence="1">
    <location>
        <begin position="1"/>
        <end position="63"/>
    </location>
</feature>
<feature type="compositionally biased region" description="Low complexity" evidence="1">
    <location>
        <begin position="216"/>
        <end position="237"/>
    </location>
</feature>
<feature type="compositionally biased region" description="Low complexity" evidence="1">
    <location>
        <begin position="37"/>
        <end position="57"/>
    </location>
</feature>
<protein>
    <submittedName>
        <fullName evidence="3">DUF4237 domain-containing protein</fullName>
    </submittedName>
</protein>
<feature type="compositionally biased region" description="Low complexity" evidence="1">
    <location>
        <begin position="321"/>
        <end position="338"/>
    </location>
</feature>
<accession>A0A5B2WKI3</accession>
<dbReference type="EMBL" id="VUOB01000085">
    <property type="protein sequence ID" value="KAA2251270.1"/>
    <property type="molecule type" value="Genomic_DNA"/>
</dbReference>
<proteinExistence type="predicted"/>
<dbReference type="PANTHER" id="PTHR42059:SF1">
    <property type="entry name" value="TNT DOMAIN-CONTAINING PROTEIN"/>
    <property type="match status" value="1"/>
</dbReference>
<evidence type="ECO:0000313" key="4">
    <source>
        <dbReference type="Proteomes" id="UP000323454"/>
    </source>
</evidence>
<dbReference type="OrthoDB" id="4745173at2"/>
<feature type="domain" description="TNT" evidence="2">
    <location>
        <begin position="513"/>
        <end position="598"/>
    </location>
</feature>
<dbReference type="AlphaFoldDB" id="A0A5B2WKI3"/>
<evidence type="ECO:0000259" key="2">
    <source>
        <dbReference type="Pfam" id="PF14021"/>
    </source>
</evidence>